<reference evidence="3 4" key="1">
    <citation type="submission" date="2015-01" db="EMBL/GenBank/DDBJ databases">
        <title>The Genome Sequence of Exophiala spinifera CBS89968.</title>
        <authorList>
            <consortium name="The Broad Institute Genomics Platform"/>
            <person name="Cuomo C."/>
            <person name="de Hoog S."/>
            <person name="Gorbushina A."/>
            <person name="Stielow B."/>
            <person name="Teixiera M."/>
            <person name="Abouelleil A."/>
            <person name="Chapman S.B."/>
            <person name="Priest M."/>
            <person name="Young S.K."/>
            <person name="Wortman J."/>
            <person name="Nusbaum C."/>
            <person name="Birren B."/>
        </authorList>
    </citation>
    <scope>NUCLEOTIDE SEQUENCE [LARGE SCALE GENOMIC DNA]</scope>
    <source>
        <strain evidence="3 4">CBS 89968</strain>
    </source>
</reference>
<name>A0A0D2B2B1_9EURO</name>
<accession>A0A0D2B2B1</accession>
<dbReference type="Pfam" id="PF10056">
    <property type="entry name" value="DUF2293"/>
    <property type="match status" value="1"/>
</dbReference>
<dbReference type="OrthoDB" id="5288828at2759"/>
<dbReference type="PANTHER" id="PTHR38113:SF1">
    <property type="entry name" value="DUF2293 DOMAIN-CONTAINING PROTEIN"/>
    <property type="match status" value="1"/>
</dbReference>
<feature type="region of interest" description="Disordered" evidence="1">
    <location>
        <begin position="1"/>
        <end position="29"/>
    </location>
</feature>
<dbReference type="VEuPathDB" id="FungiDB:PV08_08185"/>
<proteinExistence type="predicted"/>
<feature type="compositionally biased region" description="Basic residues" evidence="1">
    <location>
        <begin position="1"/>
        <end position="10"/>
    </location>
</feature>
<evidence type="ECO:0000313" key="4">
    <source>
        <dbReference type="Proteomes" id="UP000053328"/>
    </source>
</evidence>
<dbReference type="PANTHER" id="PTHR38113">
    <property type="match status" value="1"/>
</dbReference>
<feature type="domain" description="DUF2293" evidence="2">
    <location>
        <begin position="169"/>
        <end position="251"/>
    </location>
</feature>
<protein>
    <recommendedName>
        <fullName evidence="2">DUF2293 domain-containing protein</fullName>
    </recommendedName>
</protein>
<dbReference type="InterPro" id="IPR018744">
    <property type="entry name" value="DUF2293"/>
</dbReference>
<gene>
    <name evidence="3" type="ORF">PV08_08185</name>
</gene>
<dbReference type="STRING" id="91928.A0A0D2B2B1"/>
<feature type="region of interest" description="Disordered" evidence="1">
    <location>
        <begin position="476"/>
        <end position="503"/>
    </location>
</feature>
<organism evidence="3 4">
    <name type="scientific">Exophiala spinifera</name>
    <dbReference type="NCBI Taxonomy" id="91928"/>
    <lineage>
        <taxon>Eukaryota</taxon>
        <taxon>Fungi</taxon>
        <taxon>Dikarya</taxon>
        <taxon>Ascomycota</taxon>
        <taxon>Pezizomycotina</taxon>
        <taxon>Eurotiomycetes</taxon>
        <taxon>Chaetothyriomycetidae</taxon>
        <taxon>Chaetothyriales</taxon>
        <taxon>Herpotrichiellaceae</taxon>
        <taxon>Exophiala</taxon>
    </lineage>
</organism>
<sequence length="748" mass="85149">MARVKQKTRKQAPSGGASTRGAQVAKERQKHTVIVEGTSKEHNKLRSVITFRADPPKGYTFIPAGNPELTAALKEFARRGDHKIYAVTTTPHAERHELSREVHRIGFHFPTSVVAQVCSHYGIRLTAGGKVIDDSKDDKLFQSVYQNGKRPKEEPKDQITINTEAKQTIKDLFPKMPDNDLFQIIKTAFQLGDNKVGTADEIPLIRRAQLSVVAHIRHVYTDYDKLLRRCPYNEARHAVEKDTLAKLIEWRGDDEVEDEATQRAADDLLREVIVISDEEDDDETDTDDIQIVQDNVRVEELPSTAYGAAVSRHPSPYHNHPGEMVSRSYQALPPAIQRYKPSDDTIAQRDRSRYAVWDQARRDYRAGISRQPVTVLERIYEPIDVAPKRVLVPLDPPAHSPTQVVYSRPPPAPMNSVEYEPRHNISQRSPRSYIRDANGTLYERIDDDRPRERVLEQDRHFENAARSILAPEVRVRARPRSPQRRVYPTHRQEDEYDSGKGSVLESIEGPQGAYSPAAMRLKQNDGYPAPHDTTVMREDGLGYRGAPNINRGDDGARVIKRIRLEDLPSPSEQRYARRESPIPIGYRERVYMPQPDPHFATSRAIEYDNQRSSPTLRPAASLGQGRYAQSIAEINRAAYSSTGASRKAEAMFEHRDPPQTRSQMPLYAQEHTRYLLPEPSLRRRGIENQPPTVVSRVYEPLDDLVYDSRLTSGQPVAPREVHRQAPARVYEYDESVPDNARSYVHLAR</sequence>
<keyword evidence="4" id="KW-1185">Reference proteome</keyword>
<dbReference type="EMBL" id="KN847497">
    <property type="protein sequence ID" value="KIW12998.1"/>
    <property type="molecule type" value="Genomic_DNA"/>
</dbReference>
<evidence type="ECO:0000313" key="3">
    <source>
        <dbReference type="EMBL" id="KIW12998.1"/>
    </source>
</evidence>
<dbReference type="AlphaFoldDB" id="A0A0D2B2B1"/>
<dbReference type="RefSeq" id="XP_016233214.1">
    <property type="nucleotide sequence ID" value="XM_016382511.1"/>
</dbReference>
<dbReference type="GeneID" id="27335268"/>
<dbReference type="HOGENOM" id="CLU_366805_0_0_1"/>
<evidence type="ECO:0000256" key="1">
    <source>
        <dbReference type="SAM" id="MobiDB-lite"/>
    </source>
</evidence>
<dbReference type="Proteomes" id="UP000053328">
    <property type="component" value="Unassembled WGS sequence"/>
</dbReference>
<evidence type="ECO:0000259" key="2">
    <source>
        <dbReference type="Pfam" id="PF10056"/>
    </source>
</evidence>